<gene>
    <name evidence="1" type="ORF">PHYBLDRAFT_64618</name>
</gene>
<evidence type="ECO:0000313" key="1">
    <source>
        <dbReference type="EMBL" id="OAD65550.1"/>
    </source>
</evidence>
<accession>A0A163CTT0</accession>
<evidence type="ECO:0000313" key="2">
    <source>
        <dbReference type="Proteomes" id="UP000077315"/>
    </source>
</evidence>
<dbReference type="EMBL" id="KV441010">
    <property type="protein sequence ID" value="OAD65550.1"/>
    <property type="molecule type" value="Genomic_DNA"/>
</dbReference>
<keyword evidence="2" id="KW-1185">Reference proteome</keyword>
<dbReference type="Proteomes" id="UP000077315">
    <property type="component" value="Unassembled WGS sequence"/>
</dbReference>
<sequence>MSIRHKSTYMDNWVAIDAAIGYKTGNPVEKVYLKLFQKDAMSDGESDIEIVDNLSRWCLHVARSTWRSEEFNRLLTMVDDIDRIYHVSNADVGTKPRMNRYPATLLPCSVSATLSQSLPRWAISNE</sequence>
<dbReference type="VEuPathDB" id="FungiDB:PHYBLDRAFT_64618"/>
<dbReference type="RefSeq" id="XP_018283590.1">
    <property type="nucleotide sequence ID" value="XM_018441324.1"/>
</dbReference>
<organism evidence="1 2">
    <name type="scientific">Phycomyces blakesleeanus (strain ATCC 8743b / DSM 1359 / FGSC 10004 / NBRC 33097 / NRRL 1555)</name>
    <dbReference type="NCBI Taxonomy" id="763407"/>
    <lineage>
        <taxon>Eukaryota</taxon>
        <taxon>Fungi</taxon>
        <taxon>Fungi incertae sedis</taxon>
        <taxon>Mucoromycota</taxon>
        <taxon>Mucoromycotina</taxon>
        <taxon>Mucoromycetes</taxon>
        <taxon>Mucorales</taxon>
        <taxon>Phycomycetaceae</taxon>
        <taxon>Phycomyces</taxon>
    </lineage>
</organism>
<dbReference type="InParanoid" id="A0A163CTT0"/>
<dbReference type="GeneID" id="29002230"/>
<reference evidence="2" key="1">
    <citation type="submission" date="2015-06" db="EMBL/GenBank/DDBJ databases">
        <title>Expansion of signal transduction pathways in fungi by whole-genome duplication.</title>
        <authorList>
            <consortium name="DOE Joint Genome Institute"/>
            <person name="Corrochano L.M."/>
            <person name="Kuo A."/>
            <person name="Marcet-Houben M."/>
            <person name="Polaino S."/>
            <person name="Salamov A."/>
            <person name="Villalobos J.M."/>
            <person name="Alvarez M.I."/>
            <person name="Avalos J."/>
            <person name="Benito E.P."/>
            <person name="Benoit I."/>
            <person name="Burger G."/>
            <person name="Camino L.P."/>
            <person name="Canovas D."/>
            <person name="Cerda-Olmedo E."/>
            <person name="Cheng J.-F."/>
            <person name="Dominguez A."/>
            <person name="Elias M."/>
            <person name="Eslava A.P."/>
            <person name="Glaser F."/>
            <person name="Grimwood J."/>
            <person name="Gutierrez G."/>
            <person name="Heitman J."/>
            <person name="Henrissat B."/>
            <person name="Iturriaga E.A."/>
            <person name="Lang B.F."/>
            <person name="Lavin J.L."/>
            <person name="Lee S."/>
            <person name="Li W."/>
            <person name="Lindquist E."/>
            <person name="Lopez-Garcia S."/>
            <person name="Luque E.M."/>
            <person name="Marcos A.T."/>
            <person name="Martin J."/>
            <person name="McCluskey K."/>
            <person name="Medina H.R."/>
            <person name="Miralles-Duran A."/>
            <person name="Miyazaki A."/>
            <person name="Munoz-Torres E."/>
            <person name="Oguiza J.A."/>
            <person name="Ohm R."/>
            <person name="Olmedo M."/>
            <person name="Orejas M."/>
            <person name="Ortiz-Castellanos L."/>
            <person name="Pisabarro A.G."/>
            <person name="Rodriguez-Romero J."/>
            <person name="Ruiz-Herrera J."/>
            <person name="Ruiz-Vazquez R."/>
            <person name="Sanz C."/>
            <person name="Schackwitz W."/>
            <person name="Schmutz J."/>
            <person name="Shahriari M."/>
            <person name="Shelest E."/>
            <person name="Silva-Franco F."/>
            <person name="Soanes D."/>
            <person name="Syed K."/>
            <person name="Tagua V.G."/>
            <person name="Talbot N.J."/>
            <person name="Thon M."/>
            <person name="De vries R.P."/>
            <person name="Wiebenga A."/>
            <person name="Yadav J.S."/>
            <person name="Braun E.L."/>
            <person name="Baker S."/>
            <person name="Garre V."/>
            <person name="Horwitz B."/>
            <person name="Torres-Martinez S."/>
            <person name="Idnurm A."/>
            <person name="Herrera-Estrella A."/>
            <person name="Gabaldon T."/>
            <person name="Grigoriev I.V."/>
        </authorList>
    </citation>
    <scope>NUCLEOTIDE SEQUENCE [LARGE SCALE GENOMIC DNA]</scope>
    <source>
        <strain evidence="2">NRRL 1555(-)</strain>
    </source>
</reference>
<name>A0A163CTT0_PHYB8</name>
<protein>
    <submittedName>
        <fullName evidence="1">Uncharacterized protein</fullName>
    </submittedName>
</protein>
<proteinExistence type="predicted"/>
<dbReference type="AlphaFoldDB" id="A0A163CTT0"/>